<accession>A0ABN1ARP2</accession>
<evidence type="ECO:0000313" key="4">
    <source>
        <dbReference type="Proteomes" id="UP001499895"/>
    </source>
</evidence>
<feature type="compositionally biased region" description="Pro residues" evidence="1">
    <location>
        <begin position="138"/>
        <end position="158"/>
    </location>
</feature>
<evidence type="ECO:0000256" key="1">
    <source>
        <dbReference type="SAM" id="MobiDB-lite"/>
    </source>
</evidence>
<feature type="signal peptide" evidence="2">
    <location>
        <begin position="1"/>
        <end position="19"/>
    </location>
</feature>
<evidence type="ECO:0008006" key="5">
    <source>
        <dbReference type="Google" id="ProtNLM"/>
    </source>
</evidence>
<dbReference type="RefSeq" id="WP_344094871.1">
    <property type="nucleotide sequence ID" value="NZ_BAAAHB010000075.1"/>
</dbReference>
<sequence length="258" mass="26140">MRRKTIVSASASAGVLALALGAVLTGCGGSDREGYVATGAAGPGTPRSTTVPPQGGVELFPLAGGQATPTPEQSPAAPSAATAPLPDPPTTSDGPAPAPPTARSPVDTGSGSPSSGPHTRPAPGPGPDGSSPSKPRPKPPPKPSKPSKPPTGTPPAPPAKLTHGEPRREPDERRWCEKVTLTFTNSGGRPVTDGTVTFGTHVIGPLGTDWSTITSSRPLPAPIGAGETKEEAWTVCVDDWRVPPGMHVETRDVSVKWK</sequence>
<dbReference type="EMBL" id="BAAAHB010000075">
    <property type="protein sequence ID" value="GAA0482486.1"/>
    <property type="molecule type" value="Genomic_DNA"/>
</dbReference>
<organism evidence="3 4">
    <name type="scientific">Streptomyces stramineus</name>
    <dbReference type="NCBI Taxonomy" id="173861"/>
    <lineage>
        <taxon>Bacteria</taxon>
        <taxon>Bacillati</taxon>
        <taxon>Actinomycetota</taxon>
        <taxon>Actinomycetes</taxon>
        <taxon>Kitasatosporales</taxon>
        <taxon>Streptomycetaceae</taxon>
        <taxon>Streptomyces</taxon>
    </lineage>
</organism>
<keyword evidence="4" id="KW-1185">Reference proteome</keyword>
<protein>
    <recommendedName>
        <fullName evidence="5">Secreted protein</fullName>
    </recommendedName>
</protein>
<evidence type="ECO:0000256" key="2">
    <source>
        <dbReference type="SAM" id="SignalP"/>
    </source>
</evidence>
<feature type="chain" id="PRO_5045903758" description="Secreted protein" evidence="2">
    <location>
        <begin position="20"/>
        <end position="258"/>
    </location>
</feature>
<evidence type="ECO:0000313" key="3">
    <source>
        <dbReference type="EMBL" id="GAA0482486.1"/>
    </source>
</evidence>
<comment type="caution">
    <text evidence="3">The sequence shown here is derived from an EMBL/GenBank/DDBJ whole genome shotgun (WGS) entry which is preliminary data.</text>
</comment>
<feature type="region of interest" description="Disordered" evidence="1">
    <location>
        <begin position="29"/>
        <end position="174"/>
    </location>
</feature>
<keyword evidence="2" id="KW-0732">Signal</keyword>
<gene>
    <name evidence="3" type="ORF">GCM10009544_50550</name>
</gene>
<reference evidence="3 4" key="1">
    <citation type="journal article" date="2019" name="Int. J. Syst. Evol. Microbiol.">
        <title>The Global Catalogue of Microorganisms (GCM) 10K type strain sequencing project: providing services to taxonomists for standard genome sequencing and annotation.</title>
        <authorList>
            <consortium name="The Broad Institute Genomics Platform"/>
            <consortium name="The Broad Institute Genome Sequencing Center for Infectious Disease"/>
            <person name="Wu L."/>
            <person name="Ma J."/>
        </authorList>
    </citation>
    <scope>NUCLEOTIDE SEQUENCE [LARGE SCALE GENOMIC DNA]</scope>
    <source>
        <strain evidence="3 4">JCM 10649</strain>
    </source>
</reference>
<dbReference type="Proteomes" id="UP001499895">
    <property type="component" value="Unassembled WGS sequence"/>
</dbReference>
<proteinExistence type="predicted"/>
<dbReference type="PROSITE" id="PS51257">
    <property type="entry name" value="PROKAR_LIPOPROTEIN"/>
    <property type="match status" value="1"/>
</dbReference>
<feature type="compositionally biased region" description="Basic and acidic residues" evidence="1">
    <location>
        <begin position="162"/>
        <end position="174"/>
    </location>
</feature>
<name>A0ABN1ARP2_9ACTN</name>
<feature type="compositionally biased region" description="Low complexity" evidence="1">
    <location>
        <begin position="67"/>
        <end position="84"/>
    </location>
</feature>